<keyword evidence="5" id="KW-1185">Reference proteome</keyword>
<accession>A0ABS7C252</accession>
<dbReference type="Gene3D" id="3.40.630.190">
    <property type="entry name" value="LCP protein"/>
    <property type="match status" value="1"/>
</dbReference>
<name>A0ABS7C252_9BACL</name>
<sequence length="377" mass="41331">MPRVKSNKKRPWLKPLIIVLSILFVVVGGVGAYAAYQGYGIYNQLDTLQKPKEESRFGQFEVKEEEKPVEWEGTERVNILLMGGDNRGLEKNEAARSDSMLVASIDPVTKKAHLFSVLRDTYVPIEGHGEGRINTALALGGPNLAMKTIGGMLGLDIQYYVYTDFEGFKSLIDAIGGIDFDVEKNMNYVDNADGNRYDIHLKKGFQHLDGEHALMYVRFRHDAMSDFTRTERQRNFLDTVADKLKNGWNLLKMKQILESVNPYIETNLDISDMLKLAQLGVKTQLAGQAQVPPMDNIGDRKVSGASVLSIRDDDELLTYVQEILTEDSAVPDATASGTGNADGASANTSGSGNTGSSTNTGNTSSSSNTDSSSKTNE</sequence>
<dbReference type="Pfam" id="PF03816">
    <property type="entry name" value="LytR_cpsA_psr"/>
    <property type="match status" value="1"/>
</dbReference>
<feature type="domain" description="Cell envelope-related transcriptional attenuator" evidence="3">
    <location>
        <begin position="96"/>
        <end position="245"/>
    </location>
</feature>
<proteinExistence type="inferred from homology"/>
<dbReference type="EMBL" id="JAHZIK010000282">
    <property type="protein sequence ID" value="MBW7454971.1"/>
    <property type="molecule type" value="Genomic_DNA"/>
</dbReference>
<evidence type="ECO:0000256" key="1">
    <source>
        <dbReference type="ARBA" id="ARBA00006068"/>
    </source>
</evidence>
<organism evidence="4 5">
    <name type="scientific">Paenibacillus sepulcri</name>
    <dbReference type="NCBI Taxonomy" id="359917"/>
    <lineage>
        <taxon>Bacteria</taxon>
        <taxon>Bacillati</taxon>
        <taxon>Bacillota</taxon>
        <taxon>Bacilli</taxon>
        <taxon>Bacillales</taxon>
        <taxon>Paenibacillaceae</taxon>
        <taxon>Paenibacillus</taxon>
    </lineage>
</organism>
<feature type="region of interest" description="Disordered" evidence="2">
    <location>
        <begin position="330"/>
        <end position="377"/>
    </location>
</feature>
<comment type="caution">
    <text evidence="4">The sequence shown here is derived from an EMBL/GenBank/DDBJ whole genome shotgun (WGS) entry which is preliminary data.</text>
</comment>
<dbReference type="PANTHER" id="PTHR33392">
    <property type="entry name" value="POLYISOPRENYL-TEICHOIC ACID--PEPTIDOGLYCAN TEICHOIC ACID TRANSFERASE TAGU"/>
    <property type="match status" value="1"/>
</dbReference>
<protein>
    <submittedName>
        <fullName evidence="4">LCP family protein</fullName>
    </submittedName>
</protein>
<evidence type="ECO:0000259" key="3">
    <source>
        <dbReference type="Pfam" id="PF03816"/>
    </source>
</evidence>
<dbReference type="Proteomes" id="UP001519887">
    <property type="component" value="Unassembled WGS sequence"/>
</dbReference>
<dbReference type="NCBIfam" id="TIGR00350">
    <property type="entry name" value="lytR_cpsA_psr"/>
    <property type="match status" value="1"/>
</dbReference>
<dbReference type="InterPro" id="IPR050922">
    <property type="entry name" value="LytR/CpsA/Psr_CW_biosynth"/>
</dbReference>
<evidence type="ECO:0000313" key="5">
    <source>
        <dbReference type="Proteomes" id="UP001519887"/>
    </source>
</evidence>
<dbReference type="RefSeq" id="WP_210042613.1">
    <property type="nucleotide sequence ID" value="NZ_JBHLVU010000023.1"/>
</dbReference>
<reference evidence="4 5" key="1">
    <citation type="submission" date="2021-07" db="EMBL/GenBank/DDBJ databases">
        <title>Paenibacillus radiodurans sp. nov., isolated from the southeastern edge of Tengger Desert.</title>
        <authorList>
            <person name="Zhang G."/>
        </authorList>
    </citation>
    <scope>NUCLEOTIDE SEQUENCE [LARGE SCALE GENOMIC DNA]</scope>
    <source>
        <strain evidence="4 5">CCM 7311</strain>
    </source>
</reference>
<dbReference type="PANTHER" id="PTHR33392:SF6">
    <property type="entry name" value="POLYISOPRENYL-TEICHOIC ACID--PEPTIDOGLYCAN TEICHOIC ACID TRANSFERASE TAGU"/>
    <property type="match status" value="1"/>
</dbReference>
<comment type="similarity">
    <text evidence="1">Belongs to the LytR/CpsA/Psr (LCP) family.</text>
</comment>
<gene>
    <name evidence="4" type="ORF">K0U00_13090</name>
</gene>
<feature type="compositionally biased region" description="Low complexity" evidence="2">
    <location>
        <begin position="339"/>
        <end position="377"/>
    </location>
</feature>
<dbReference type="InterPro" id="IPR004474">
    <property type="entry name" value="LytR_CpsA_psr"/>
</dbReference>
<evidence type="ECO:0000256" key="2">
    <source>
        <dbReference type="SAM" id="MobiDB-lite"/>
    </source>
</evidence>
<evidence type="ECO:0000313" key="4">
    <source>
        <dbReference type="EMBL" id="MBW7454971.1"/>
    </source>
</evidence>